<dbReference type="SMART" id="SM00224">
    <property type="entry name" value="GGL"/>
    <property type="match status" value="1"/>
</dbReference>
<dbReference type="CDD" id="cd08705">
    <property type="entry name" value="RGS_R7-like"/>
    <property type="match status" value="1"/>
</dbReference>
<feature type="region of interest" description="Disordered" evidence="2">
    <location>
        <begin position="543"/>
        <end position="583"/>
    </location>
</feature>
<dbReference type="PROSITE" id="PS50186">
    <property type="entry name" value="DEP"/>
    <property type="match status" value="1"/>
</dbReference>
<dbReference type="InterPro" id="IPR044926">
    <property type="entry name" value="RGS_subdomain_2"/>
</dbReference>
<dbReference type="InterPro" id="IPR040759">
    <property type="entry name" value="RGS_DHEX"/>
</dbReference>
<dbReference type="Pfam" id="PF00631">
    <property type="entry name" value="G-gamma"/>
    <property type="match status" value="1"/>
</dbReference>
<dbReference type="InterPro" id="IPR015898">
    <property type="entry name" value="G-protein_gamma-like_dom"/>
</dbReference>
<dbReference type="InterPro" id="IPR047016">
    <property type="entry name" value="RGS6/7/9/11"/>
</dbReference>
<dbReference type="Pfam" id="PF00615">
    <property type="entry name" value="RGS"/>
    <property type="match status" value="1"/>
</dbReference>
<feature type="compositionally biased region" description="Low complexity" evidence="2">
    <location>
        <begin position="209"/>
        <end position="224"/>
    </location>
</feature>
<dbReference type="GO" id="GO:0005737">
    <property type="term" value="C:cytoplasm"/>
    <property type="evidence" value="ECO:0007669"/>
    <property type="project" value="TreeGrafter"/>
</dbReference>
<feature type="region of interest" description="Disordered" evidence="2">
    <location>
        <begin position="727"/>
        <end position="759"/>
    </location>
</feature>
<dbReference type="GO" id="GO:0008277">
    <property type="term" value="P:regulation of G protein-coupled receptor signaling pathway"/>
    <property type="evidence" value="ECO:0007669"/>
    <property type="project" value="InterPro"/>
</dbReference>
<dbReference type="Gene3D" id="1.10.10.10">
    <property type="entry name" value="Winged helix-like DNA-binding domain superfamily/Winged helix DNA-binding domain"/>
    <property type="match status" value="1"/>
</dbReference>
<dbReference type="InterPro" id="IPR016137">
    <property type="entry name" value="RGS"/>
</dbReference>
<protein>
    <submittedName>
        <fullName evidence="7">Regulator of G-protein signaling 7</fullName>
    </submittedName>
</protein>
<dbReference type="EMBL" id="GDHC01008301">
    <property type="protein sequence ID" value="JAQ10328.1"/>
    <property type="molecule type" value="Transcribed_RNA"/>
</dbReference>
<dbReference type="EMBL" id="GBHO01030070">
    <property type="protein sequence ID" value="JAG13534.1"/>
    <property type="molecule type" value="Transcribed_RNA"/>
</dbReference>
<feature type="domain" description="DEP" evidence="5">
    <location>
        <begin position="21"/>
        <end position="97"/>
    </location>
</feature>
<dbReference type="Gene3D" id="4.10.260.10">
    <property type="entry name" value="Transducin (heterotrimeric G protein), gamma chain"/>
    <property type="match status" value="1"/>
</dbReference>
<dbReference type="GO" id="GO:0005096">
    <property type="term" value="F:GTPase activator activity"/>
    <property type="evidence" value="ECO:0007669"/>
    <property type="project" value="TreeGrafter"/>
</dbReference>
<dbReference type="SMART" id="SM00315">
    <property type="entry name" value="RGS"/>
    <property type="match status" value="1"/>
</dbReference>
<dbReference type="SUPFAM" id="SSF48670">
    <property type="entry name" value="Transducin (heterotrimeric G protein), gamma chain"/>
    <property type="match status" value="1"/>
</dbReference>
<sequence length="779" mass="88359">MEPRPYAFHKMEALVKQMQDPETGVPVRSQKIFLTSVPSAFIGYDLIEWLMEHLNMEESGEAVHLANQLCQYGYLFPVTDCKTLNVKDDNSLYRFQTAYYWPWHHRNPDNVEYAIYLMKRTLRNKQRHALEDYEVETFNSLKRNLQNKWELVTMQAEEQAEEWVKGTGPCVKVGKERKKMDKLVADSQERAYWRVHRPPPGCQPPLEPSPITTLRRSTSPSSPNTEVELLRRQVSKSRVKVSQAVENLVTYSTTYAEYDPFFTQPQPSNPWLTDDPAFWQFNQPIVEVPTERRVKRWALSFEDLLSDPTGVEEFSNFLRKEYSHENIRFWLAVKELRYCAQSQVSSKVNTIYQEFLAHGAPCEVNIDSKTQESTSNEMKNPSRFTFDSAAHHVYTVLLNKDCYPRFVRSEQYKNLLANALHPPTKKRLDDHIVHMTRFFGFGGGGKKKSCAGSAVSTGGMNKRRGSDRSLTGLVHEAPHFTSPPQTHVPLSTSQSNLHNITISRDLGVSPERINVTYRDIKQKSMEECNKQSSDDELLTLSEGALHSKPGPSLKLSHASLEKVTNEEENPSEKESKPQLVESQENITVRMSVCGLDELKSCSSENLEETTITIPIIETSAPPNNEEEVGSSESTVAIIEEHSTAIVETSQPDSVTVTPVDVEQVPTTSSEPKLAPCDTPPKTRKQPKKTRLLSEESYRSGVSQKMEQNKQISVDLVCSMGSGEVLNTASTSQRASSVEGVPEETKEGQQSRTDICPWEDEENCKTEEPFVKKYATLGYL</sequence>
<dbReference type="SUPFAM" id="SSF46785">
    <property type="entry name" value="Winged helix' DNA-binding domain"/>
    <property type="match status" value="1"/>
</dbReference>
<reference evidence="7" key="2">
    <citation type="submission" date="2014-07" db="EMBL/GenBank/DDBJ databases">
        <authorList>
            <person name="Hull J."/>
        </authorList>
    </citation>
    <scope>NUCLEOTIDE SEQUENCE</scope>
</reference>
<evidence type="ECO:0000313" key="7">
    <source>
        <dbReference type="EMBL" id="JAG13536.1"/>
    </source>
</evidence>
<dbReference type="CDD" id="cd04450">
    <property type="entry name" value="DEP_RGS7-like"/>
    <property type="match status" value="1"/>
</dbReference>
<dbReference type="GO" id="GO:0043005">
    <property type="term" value="C:neuron projection"/>
    <property type="evidence" value="ECO:0007669"/>
    <property type="project" value="TreeGrafter"/>
</dbReference>
<dbReference type="Gene3D" id="1.10.1240.60">
    <property type="match status" value="1"/>
</dbReference>
<dbReference type="InterPro" id="IPR036390">
    <property type="entry name" value="WH_DNA-bd_sf"/>
</dbReference>
<dbReference type="CDD" id="cd00068">
    <property type="entry name" value="GGL"/>
    <property type="match status" value="1"/>
</dbReference>
<evidence type="ECO:0000313" key="9">
    <source>
        <dbReference type="EMBL" id="JAQ15443.1"/>
    </source>
</evidence>
<feature type="domain" description="G protein gamma" evidence="3">
    <location>
        <begin position="216"/>
        <end position="276"/>
    </location>
</feature>
<feature type="region of interest" description="Disordered" evidence="2">
    <location>
        <begin position="195"/>
        <end position="224"/>
    </location>
</feature>
<dbReference type="EMBL" id="GBHO01030068">
    <property type="protein sequence ID" value="JAG13536.1"/>
    <property type="molecule type" value="Transcribed_RNA"/>
</dbReference>
<organism evidence="7">
    <name type="scientific">Lygus hesperus</name>
    <name type="common">Western plant bug</name>
    <dbReference type="NCBI Taxonomy" id="30085"/>
    <lineage>
        <taxon>Eukaryota</taxon>
        <taxon>Metazoa</taxon>
        <taxon>Ecdysozoa</taxon>
        <taxon>Arthropoda</taxon>
        <taxon>Hexapoda</taxon>
        <taxon>Insecta</taxon>
        <taxon>Pterygota</taxon>
        <taxon>Neoptera</taxon>
        <taxon>Paraneoptera</taxon>
        <taxon>Hemiptera</taxon>
        <taxon>Heteroptera</taxon>
        <taxon>Panheteroptera</taxon>
        <taxon>Cimicomorpha</taxon>
        <taxon>Miridae</taxon>
        <taxon>Mirini</taxon>
        <taxon>Lygus</taxon>
    </lineage>
</organism>
<feature type="region of interest" description="Disordered" evidence="2">
    <location>
        <begin position="661"/>
        <end position="705"/>
    </location>
</feature>
<evidence type="ECO:0000313" key="6">
    <source>
        <dbReference type="EMBL" id="JAG13534.1"/>
    </source>
</evidence>
<gene>
    <name evidence="7" type="primary">Rgs7_1</name>
    <name evidence="6" type="synonym">Rgs7_3</name>
    <name evidence="8" type="synonym">Rgs7_5</name>
    <name evidence="7" type="ORF">CM83_54218</name>
    <name evidence="6" type="ORF">CM83_54222</name>
    <name evidence="8" type="ORF">g.70016</name>
    <name evidence="9" type="ORF">g.70022</name>
</gene>
<dbReference type="PRINTS" id="PR01301">
    <property type="entry name" value="RGSPROTEIN"/>
</dbReference>
<evidence type="ECO:0000256" key="2">
    <source>
        <dbReference type="SAM" id="MobiDB-lite"/>
    </source>
</evidence>
<dbReference type="AlphaFoldDB" id="A0A0A9X1J1"/>
<dbReference type="SMART" id="SM01224">
    <property type="entry name" value="G_gamma"/>
    <property type="match status" value="1"/>
</dbReference>
<dbReference type="GO" id="GO:0005886">
    <property type="term" value="C:plasma membrane"/>
    <property type="evidence" value="ECO:0007669"/>
    <property type="project" value="TreeGrafter"/>
</dbReference>
<dbReference type="EMBL" id="GDHC01003186">
    <property type="protein sequence ID" value="JAQ15443.1"/>
    <property type="molecule type" value="Transcribed_RNA"/>
</dbReference>
<feature type="compositionally biased region" description="Basic residues" evidence="2">
    <location>
        <begin position="681"/>
        <end position="690"/>
    </location>
</feature>
<evidence type="ECO:0000259" key="4">
    <source>
        <dbReference type="PROSITE" id="PS50132"/>
    </source>
</evidence>
<dbReference type="Pfam" id="PF00610">
    <property type="entry name" value="DEP"/>
    <property type="match status" value="1"/>
</dbReference>
<evidence type="ECO:0000259" key="3">
    <source>
        <dbReference type="PROSITE" id="PS50058"/>
    </source>
</evidence>
<dbReference type="Pfam" id="PF18148">
    <property type="entry name" value="RGS_DHEX"/>
    <property type="match status" value="1"/>
</dbReference>
<dbReference type="InterPro" id="IPR000591">
    <property type="entry name" value="DEP_dom"/>
</dbReference>
<reference evidence="8" key="3">
    <citation type="journal article" date="2016" name="Gigascience">
        <title>De novo construction of an expanded transcriptome assembly for the western tarnished plant bug, Lygus hesperus.</title>
        <authorList>
            <person name="Tassone E.E."/>
            <person name="Geib S.M."/>
            <person name="Hall B."/>
            <person name="Fabrick J.A."/>
            <person name="Brent C.S."/>
            <person name="Hull J.J."/>
        </authorList>
    </citation>
    <scope>NUCLEOTIDE SEQUENCE</scope>
</reference>
<name>A0A0A9X1J1_LYGHE</name>
<feature type="compositionally biased region" description="Basic and acidic residues" evidence="2">
    <location>
        <begin position="559"/>
        <end position="576"/>
    </location>
</feature>
<accession>A0A0A9X1J1</accession>
<dbReference type="PROSITE" id="PS50058">
    <property type="entry name" value="G_PROTEIN_GAMMA"/>
    <property type="match status" value="1"/>
</dbReference>
<feature type="domain" description="RGS" evidence="4">
    <location>
        <begin position="300"/>
        <end position="416"/>
    </location>
</feature>
<dbReference type="InterPro" id="IPR034483">
    <property type="entry name" value="RGS_Egl-10"/>
</dbReference>
<evidence type="ECO:0000256" key="1">
    <source>
        <dbReference type="ARBA" id="ARBA00022700"/>
    </source>
</evidence>
<dbReference type="InterPro" id="IPR036388">
    <property type="entry name" value="WH-like_DNA-bd_sf"/>
</dbReference>
<dbReference type="GO" id="GO:0009968">
    <property type="term" value="P:negative regulation of signal transduction"/>
    <property type="evidence" value="ECO:0007669"/>
    <property type="project" value="UniProtKB-KW"/>
</dbReference>
<dbReference type="InterPro" id="IPR047017">
    <property type="entry name" value="RGS6/7/9/11_DHEX_sf"/>
</dbReference>
<dbReference type="SMART" id="SM00049">
    <property type="entry name" value="DEP"/>
    <property type="match status" value="1"/>
</dbReference>
<dbReference type="PANTHER" id="PTHR45746">
    <property type="entry name" value="LP21163P"/>
    <property type="match status" value="1"/>
</dbReference>
<dbReference type="Gene3D" id="1.10.167.10">
    <property type="entry name" value="Regulator of G-protein Signalling 4, domain 2"/>
    <property type="match status" value="1"/>
</dbReference>
<evidence type="ECO:0000259" key="5">
    <source>
        <dbReference type="PROSITE" id="PS50186"/>
    </source>
</evidence>
<dbReference type="SUPFAM" id="SSF48097">
    <property type="entry name" value="Regulator of G-protein signaling, RGS"/>
    <property type="match status" value="1"/>
</dbReference>
<dbReference type="GO" id="GO:0007186">
    <property type="term" value="P:G protein-coupled receptor signaling pathway"/>
    <property type="evidence" value="ECO:0007669"/>
    <property type="project" value="InterPro"/>
</dbReference>
<dbReference type="GO" id="GO:0035556">
    <property type="term" value="P:intracellular signal transduction"/>
    <property type="evidence" value="ECO:0007669"/>
    <property type="project" value="InterPro"/>
</dbReference>
<keyword evidence="1" id="KW-0734">Signal transduction inhibitor</keyword>
<evidence type="ECO:0000313" key="8">
    <source>
        <dbReference type="EMBL" id="JAQ10328.1"/>
    </source>
</evidence>
<dbReference type="PANTHER" id="PTHR45746:SF5">
    <property type="entry name" value="REGULATOR OF G-PROTEIN SIGNALING 7"/>
    <property type="match status" value="1"/>
</dbReference>
<dbReference type="InterPro" id="IPR036284">
    <property type="entry name" value="GGL_sf"/>
</dbReference>
<dbReference type="PROSITE" id="PS50132">
    <property type="entry name" value="RGS"/>
    <property type="match status" value="1"/>
</dbReference>
<reference evidence="7" key="1">
    <citation type="journal article" date="2014" name="PLoS ONE">
        <title>Transcriptome-Based Identification of ABC Transporters in the Western Tarnished Plant Bug Lygus hesperus.</title>
        <authorList>
            <person name="Hull J.J."/>
            <person name="Chaney K."/>
            <person name="Geib S.M."/>
            <person name="Fabrick J.A."/>
            <person name="Brent C.S."/>
            <person name="Walsh D."/>
            <person name="Lavine L.C."/>
        </authorList>
    </citation>
    <scope>NUCLEOTIDE SEQUENCE</scope>
</reference>
<proteinExistence type="predicted"/>
<dbReference type="InterPro" id="IPR036305">
    <property type="entry name" value="RGS_sf"/>
</dbReference>
<feature type="compositionally biased region" description="Pro residues" evidence="2">
    <location>
        <begin position="198"/>
        <end position="208"/>
    </location>
</feature>
<dbReference type="FunFam" id="1.10.167.10:FF:000001">
    <property type="entry name" value="Putative regulator of g-protein signaling 12"/>
    <property type="match status" value="1"/>
</dbReference>